<feature type="repeat" description="ANK" evidence="1">
    <location>
        <begin position="178"/>
        <end position="199"/>
    </location>
</feature>
<organism evidence="4 5">
    <name type="scientific">Xanthoceras sorbifolium</name>
    <dbReference type="NCBI Taxonomy" id="99658"/>
    <lineage>
        <taxon>Eukaryota</taxon>
        <taxon>Viridiplantae</taxon>
        <taxon>Streptophyta</taxon>
        <taxon>Embryophyta</taxon>
        <taxon>Tracheophyta</taxon>
        <taxon>Spermatophyta</taxon>
        <taxon>Magnoliopsida</taxon>
        <taxon>eudicotyledons</taxon>
        <taxon>Gunneridae</taxon>
        <taxon>Pentapetalae</taxon>
        <taxon>rosids</taxon>
        <taxon>malvids</taxon>
        <taxon>Sapindales</taxon>
        <taxon>Sapindaceae</taxon>
        <taxon>Xanthoceroideae</taxon>
        <taxon>Xanthoceras</taxon>
    </lineage>
</organism>
<feature type="domain" description="PGG" evidence="3">
    <location>
        <begin position="279"/>
        <end position="388"/>
    </location>
</feature>
<dbReference type="SUPFAM" id="SSF48403">
    <property type="entry name" value="Ankyrin repeat"/>
    <property type="match status" value="1"/>
</dbReference>
<keyword evidence="1" id="KW-0040">ANK repeat</keyword>
<feature type="transmembrane region" description="Helical" evidence="2">
    <location>
        <begin position="346"/>
        <end position="368"/>
    </location>
</feature>
<evidence type="ECO:0000259" key="3">
    <source>
        <dbReference type="Pfam" id="PF13962"/>
    </source>
</evidence>
<feature type="transmembrane region" description="Helical" evidence="2">
    <location>
        <begin position="410"/>
        <end position="429"/>
    </location>
</feature>
<dbReference type="InterPro" id="IPR036770">
    <property type="entry name" value="Ankyrin_rpt-contain_sf"/>
</dbReference>
<dbReference type="EMBL" id="JAFEMO010000005">
    <property type="protein sequence ID" value="KAH7571131.1"/>
    <property type="molecule type" value="Genomic_DNA"/>
</dbReference>
<proteinExistence type="predicted"/>
<dbReference type="Pfam" id="PF12796">
    <property type="entry name" value="Ank_2"/>
    <property type="match status" value="1"/>
</dbReference>
<feature type="transmembrane region" description="Helical" evidence="2">
    <location>
        <begin position="373"/>
        <end position="390"/>
    </location>
</feature>
<dbReference type="Gene3D" id="1.25.40.20">
    <property type="entry name" value="Ankyrin repeat-containing domain"/>
    <property type="match status" value="1"/>
</dbReference>
<dbReference type="Pfam" id="PF00023">
    <property type="entry name" value="Ank"/>
    <property type="match status" value="1"/>
</dbReference>
<keyword evidence="2" id="KW-1133">Transmembrane helix</keyword>
<evidence type="ECO:0000313" key="4">
    <source>
        <dbReference type="EMBL" id="KAH7571131.1"/>
    </source>
</evidence>
<keyword evidence="2" id="KW-0472">Membrane</keyword>
<dbReference type="Pfam" id="PF13962">
    <property type="entry name" value="PGG"/>
    <property type="match status" value="1"/>
</dbReference>
<gene>
    <name evidence="4" type="ORF">JRO89_XS05G0257400</name>
</gene>
<evidence type="ECO:0000313" key="5">
    <source>
        <dbReference type="Proteomes" id="UP000827721"/>
    </source>
</evidence>
<dbReference type="PANTHER" id="PTHR24128:SF24">
    <property type="entry name" value="ANKYRIN REPEAT PROTEIN"/>
    <property type="match status" value="1"/>
</dbReference>
<dbReference type="InterPro" id="IPR002110">
    <property type="entry name" value="Ankyrin_rpt"/>
</dbReference>
<accession>A0ABQ8I3A0</accession>
<sequence>MDERLKRYAEAGDVDALYSIISQDPDVVETLDRIPLIDTPLHTAASAGNTHFAMEMASLKPSFAWKLNSHGLSPMHLALQNGHDQLVTSMVTLIDSDLVRVKAKGRITPLHYVAEMENNDLLAEFLSACPSSIEDLTVRCETAVHVAVKNGRLSAFKVLLGWLRRVNKEEILKWKDEDGNTVLHIATSTNQPEVMKLLMGTVNVNAKNFSGQTAMDIFHLQGDSQDSKVGKILHRVKAKKSSQLSGSSTTLAGYFIRDLTLIEKRDKYFGIIGQNQEKSMDGIRNIVLVVAVLIATATYQAGLSPPGGYWQDDFNPQANNSATASVGPRHQVPHRAGQMIMGPFNLFNFFTLNSAAFYASVWTILILITGLPYAAILSTSTCFLLCAYFASLSATFPSQDNPAYKIVRTIYMNFTYVFLSIVYIIPVVSSNRLEILKRRVDNLKRRVGGFT</sequence>
<feature type="transmembrane region" description="Helical" evidence="2">
    <location>
        <begin position="286"/>
        <end position="303"/>
    </location>
</feature>
<dbReference type="Proteomes" id="UP000827721">
    <property type="component" value="Unassembled WGS sequence"/>
</dbReference>
<keyword evidence="2" id="KW-0812">Transmembrane</keyword>
<dbReference type="SMART" id="SM00248">
    <property type="entry name" value="ANK"/>
    <property type="match status" value="5"/>
</dbReference>
<keyword evidence="5" id="KW-1185">Reference proteome</keyword>
<dbReference type="PROSITE" id="PS50297">
    <property type="entry name" value="ANK_REP_REGION"/>
    <property type="match status" value="1"/>
</dbReference>
<evidence type="ECO:0000256" key="1">
    <source>
        <dbReference type="PROSITE-ProRule" id="PRU00023"/>
    </source>
</evidence>
<protein>
    <recommendedName>
        <fullName evidence="3">PGG domain-containing protein</fullName>
    </recommendedName>
</protein>
<dbReference type="InterPro" id="IPR026961">
    <property type="entry name" value="PGG_dom"/>
</dbReference>
<evidence type="ECO:0000256" key="2">
    <source>
        <dbReference type="SAM" id="Phobius"/>
    </source>
</evidence>
<comment type="caution">
    <text evidence="4">The sequence shown here is derived from an EMBL/GenBank/DDBJ whole genome shotgun (WGS) entry which is preliminary data.</text>
</comment>
<reference evidence="4 5" key="1">
    <citation type="submission" date="2021-02" db="EMBL/GenBank/DDBJ databases">
        <title>Plant Genome Project.</title>
        <authorList>
            <person name="Zhang R.-G."/>
        </authorList>
    </citation>
    <scope>NUCLEOTIDE SEQUENCE [LARGE SCALE GENOMIC DNA]</scope>
    <source>
        <tissue evidence="4">Leaves</tissue>
    </source>
</reference>
<dbReference type="PANTHER" id="PTHR24128">
    <property type="entry name" value="HOMEOBOX PROTEIN WARIAI"/>
    <property type="match status" value="1"/>
</dbReference>
<name>A0ABQ8I3A0_9ROSI</name>
<dbReference type="PROSITE" id="PS50088">
    <property type="entry name" value="ANK_REPEAT"/>
    <property type="match status" value="1"/>
</dbReference>